<reference evidence="1 2" key="1">
    <citation type="submission" date="2018-11" db="EMBL/GenBank/DDBJ databases">
        <authorList>
            <consortium name="Pathogen Informatics"/>
        </authorList>
    </citation>
    <scope>NUCLEOTIDE SEQUENCE [LARGE SCALE GENOMIC DNA]</scope>
    <source>
        <strain>Denwood</strain>
        <strain evidence="2">Zambia</strain>
    </source>
</reference>
<protein>
    <submittedName>
        <fullName evidence="1">Uncharacterized protein</fullName>
    </submittedName>
</protein>
<sequence length="116" mass="13211">MSTTSPVAIYTMNSGGFLSPKSCHNKIHRFHTSDIYPKGTYHFCFNQNIQACWFYDRYGNSTNTVQRQSSCCHMVRLNGRIKSVSIHLFLLNTYDIMKDISGVGFGIHQSKGQSSY</sequence>
<organism evidence="1 2">
    <name type="scientific">Schistosoma mattheei</name>
    <dbReference type="NCBI Taxonomy" id="31246"/>
    <lineage>
        <taxon>Eukaryota</taxon>
        <taxon>Metazoa</taxon>
        <taxon>Spiralia</taxon>
        <taxon>Lophotrochozoa</taxon>
        <taxon>Platyhelminthes</taxon>
        <taxon>Trematoda</taxon>
        <taxon>Digenea</taxon>
        <taxon>Strigeidida</taxon>
        <taxon>Schistosomatoidea</taxon>
        <taxon>Schistosomatidae</taxon>
        <taxon>Schistosoma</taxon>
    </lineage>
</organism>
<dbReference type="EMBL" id="UZAL01048877">
    <property type="protein sequence ID" value="VDP85876.1"/>
    <property type="molecule type" value="Genomic_DNA"/>
</dbReference>
<dbReference type="AlphaFoldDB" id="A0A183Q5I1"/>
<evidence type="ECO:0000313" key="2">
    <source>
        <dbReference type="Proteomes" id="UP000269396"/>
    </source>
</evidence>
<accession>A0A183Q5I1</accession>
<gene>
    <name evidence="1" type="ORF">SMTD_LOCUS21865</name>
</gene>
<keyword evidence="2" id="KW-1185">Reference proteome</keyword>
<proteinExistence type="predicted"/>
<evidence type="ECO:0000313" key="1">
    <source>
        <dbReference type="EMBL" id="VDP85876.1"/>
    </source>
</evidence>
<name>A0A183Q5I1_9TREM</name>
<dbReference type="Proteomes" id="UP000269396">
    <property type="component" value="Unassembled WGS sequence"/>
</dbReference>